<dbReference type="InterPro" id="IPR050697">
    <property type="entry name" value="Adenylyl/Guanylyl_Cyclase_3/4"/>
</dbReference>
<feature type="transmembrane region" description="Helical" evidence="1">
    <location>
        <begin position="110"/>
        <end position="131"/>
    </location>
</feature>
<dbReference type="CDD" id="cd07302">
    <property type="entry name" value="CHD"/>
    <property type="match status" value="1"/>
</dbReference>
<dbReference type="GO" id="GO:0016020">
    <property type="term" value="C:membrane"/>
    <property type="evidence" value="ECO:0007669"/>
    <property type="project" value="InterPro"/>
</dbReference>
<dbReference type="Pfam" id="PF00211">
    <property type="entry name" value="Guanylate_cyc"/>
    <property type="match status" value="1"/>
</dbReference>
<keyword evidence="1" id="KW-0812">Transmembrane</keyword>
<evidence type="ECO:0000259" key="2">
    <source>
        <dbReference type="PROSITE" id="PS50125"/>
    </source>
</evidence>
<dbReference type="Gene3D" id="3.30.70.1230">
    <property type="entry name" value="Nucleotide cyclase"/>
    <property type="match status" value="1"/>
</dbReference>
<name>A0A382NV52_9ZZZZ</name>
<accession>A0A382NV52</accession>
<evidence type="ECO:0008006" key="5">
    <source>
        <dbReference type="Google" id="ProtNLM"/>
    </source>
</evidence>
<feature type="domain" description="HAMP" evidence="3">
    <location>
        <begin position="133"/>
        <end position="186"/>
    </location>
</feature>
<dbReference type="EMBL" id="UINC01102095">
    <property type="protein sequence ID" value="SVC63441.1"/>
    <property type="molecule type" value="Genomic_DNA"/>
</dbReference>
<dbReference type="Gene3D" id="3.30.450.20">
    <property type="entry name" value="PAS domain"/>
    <property type="match status" value="1"/>
</dbReference>
<organism evidence="4">
    <name type="scientific">marine metagenome</name>
    <dbReference type="NCBI Taxonomy" id="408172"/>
    <lineage>
        <taxon>unclassified sequences</taxon>
        <taxon>metagenomes</taxon>
        <taxon>ecological metagenomes</taxon>
    </lineage>
</organism>
<dbReference type="SUPFAM" id="SSF55073">
    <property type="entry name" value="Nucleotide cyclase"/>
    <property type="match status" value="1"/>
</dbReference>
<dbReference type="PANTHER" id="PTHR43081:SF1">
    <property type="entry name" value="ADENYLATE CYCLASE, TERMINAL-DIFFERENTIATION SPECIFIC"/>
    <property type="match status" value="1"/>
</dbReference>
<dbReference type="PANTHER" id="PTHR43081">
    <property type="entry name" value="ADENYLATE CYCLASE, TERMINAL-DIFFERENTIATION SPECIFIC-RELATED"/>
    <property type="match status" value="1"/>
</dbReference>
<evidence type="ECO:0000256" key="1">
    <source>
        <dbReference type="SAM" id="Phobius"/>
    </source>
</evidence>
<dbReference type="Gene3D" id="6.10.340.10">
    <property type="match status" value="1"/>
</dbReference>
<dbReference type="GO" id="GO:0009190">
    <property type="term" value="P:cyclic nucleotide biosynthetic process"/>
    <property type="evidence" value="ECO:0007669"/>
    <property type="project" value="InterPro"/>
</dbReference>
<keyword evidence="1" id="KW-1133">Transmembrane helix</keyword>
<reference evidence="4" key="1">
    <citation type="submission" date="2018-05" db="EMBL/GenBank/DDBJ databases">
        <authorList>
            <person name="Lanie J.A."/>
            <person name="Ng W.-L."/>
            <person name="Kazmierczak K.M."/>
            <person name="Andrzejewski T.M."/>
            <person name="Davidsen T.M."/>
            <person name="Wayne K.J."/>
            <person name="Tettelin H."/>
            <person name="Glass J.I."/>
            <person name="Rusch D."/>
            <person name="Podicherti R."/>
            <person name="Tsui H.-C.T."/>
            <person name="Winkler M.E."/>
        </authorList>
    </citation>
    <scope>NUCLEOTIDE SEQUENCE</scope>
</reference>
<dbReference type="InterPro" id="IPR001054">
    <property type="entry name" value="A/G_cyclase"/>
</dbReference>
<gene>
    <name evidence="4" type="ORF">METZ01_LOCUS316295</name>
</gene>
<evidence type="ECO:0000259" key="3">
    <source>
        <dbReference type="PROSITE" id="PS50885"/>
    </source>
</evidence>
<proteinExistence type="predicted"/>
<protein>
    <recommendedName>
        <fullName evidence="5">Guanylate cyclase domain-containing protein</fullName>
    </recommendedName>
</protein>
<evidence type="ECO:0000313" key="4">
    <source>
        <dbReference type="EMBL" id="SVC63441.1"/>
    </source>
</evidence>
<dbReference type="AlphaFoldDB" id="A0A382NV52"/>
<dbReference type="GO" id="GO:0035556">
    <property type="term" value="P:intracellular signal transduction"/>
    <property type="evidence" value="ECO:0007669"/>
    <property type="project" value="InterPro"/>
</dbReference>
<dbReference type="PROSITE" id="PS50125">
    <property type="entry name" value="GUANYLATE_CYCLASE_2"/>
    <property type="match status" value="1"/>
</dbReference>
<sequence length="341" mass="37516">MALSQDQGKDDRSVFVFDTSGAVIAHPSLIGEDAYKVFYRLPRISDLNDSVASAVYTEIQSKGTNFQDIEVRNEIWLVSVVRIQDIGDKAWYAVSVVPRRVVLGPMIDRALLVGIIGLVILFAAVAIAWIMGRSISTPVSRLALAADAVRTLNIDMPTERVSRSSELNSAEQAFRAMLTGLEVFIRYVPKNLVRRLIQLEAKGRGVEAEEREVTILFTDIAGYTSISDGMNPKELADLLNNYFEVLVQPVTARGGTVDKFIGDALMAFWNAPDEQDDHADLAINAALEIQKVTHEFNNERVAKGQKPLITRIGLHTGRVLVGNIGASERMNYTIVGDAVNT</sequence>
<feature type="domain" description="Guanylate cyclase" evidence="2">
    <location>
        <begin position="214"/>
        <end position="341"/>
    </location>
</feature>
<feature type="non-terminal residue" evidence="4">
    <location>
        <position position="341"/>
    </location>
</feature>
<dbReference type="PROSITE" id="PS50885">
    <property type="entry name" value="HAMP"/>
    <property type="match status" value="1"/>
</dbReference>
<keyword evidence="1" id="KW-0472">Membrane</keyword>
<dbReference type="InterPro" id="IPR003660">
    <property type="entry name" value="HAMP_dom"/>
</dbReference>
<dbReference type="SMART" id="SM00044">
    <property type="entry name" value="CYCc"/>
    <property type="match status" value="1"/>
</dbReference>
<dbReference type="InterPro" id="IPR029787">
    <property type="entry name" value="Nucleotide_cyclase"/>
</dbReference>